<accession>A0ABV3Q362</accession>
<dbReference type="Proteomes" id="UP001556040">
    <property type="component" value="Unassembled WGS sequence"/>
</dbReference>
<proteinExistence type="predicted"/>
<dbReference type="EMBL" id="JBFMIA010000003">
    <property type="protein sequence ID" value="MEW9501278.1"/>
    <property type="molecule type" value="Genomic_DNA"/>
</dbReference>
<comment type="caution">
    <text evidence="2">The sequence shown here is derived from an EMBL/GenBank/DDBJ whole genome shotgun (WGS) entry which is preliminary data.</text>
</comment>
<evidence type="ECO:0000256" key="1">
    <source>
        <dbReference type="SAM" id="Phobius"/>
    </source>
</evidence>
<name>A0ABV3Q362_9BACL</name>
<gene>
    <name evidence="2" type="ORF">AB1471_05630</name>
</gene>
<keyword evidence="1" id="KW-1133">Transmembrane helix</keyword>
<evidence type="ECO:0000313" key="3">
    <source>
        <dbReference type="Proteomes" id="UP001556040"/>
    </source>
</evidence>
<evidence type="ECO:0000313" key="2">
    <source>
        <dbReference type="EMBL" id="MEW9501278.1"/>
    </source>
</evidence>
<organism evidence="2 3">
    <name type="scientific">Jeotgalibacillus marinus</name>
    <dbReference type="NCBI Taxonomy" id="86667"/>
    <lineage>
        <taxon>Bacteria</taxon>
        <taxon>Bacillati</taxon>
        <taxon>Bacillota</taxon>
        <taxon>Bacilli</taxon>
        <taxon>Bacillales</taxon>
        <taxon>Caryophanaceae</taxon>
        <taxon>Jeotgalibacillus</taxon>
    </lineage>
</organism>
<sequence>MIHFLLILSILFNFVAFLSIYLLFLRQNRLIHKEEKQQKDLIEFEETFTSYLLEMKEDNAVFLQQFEQLQNEQLQTKPKERVISDDKINGNKEIPSSIMRASRSLAANRYHTPQIPKRSKETGVLQGIKEETIEEKVTRLCREGMSIADIAKSLGKGQTEIELMLKFHKKEE</sequence>
<keyword evidence="3" id="KW-1185">Reference proteome</keyword>
<keyword evidence="1" id="KW-0812">Transmembrane</keyword>
<reference evidence="2 3" key="1">
    <citation type="journal article" date="1979" name="Int. J. Syst. Evol. Microbiol.">
        <title>Bacillus globisporus subsp. marinus subsp. nov.</title>
        <authorList>
            <person name="Liu H."/>
        </authorList>
    </citation>
    <scope>NUCLEOTIDE SEQUENCE [LARGE SCALE GENOMIC DNA]</scope>
    <source>
        <strain evidence="2 3">DSM 1297</strain>
    </source>
</reference>
<feature type="transmembrane region" description="Helical" evidence="1">
    <location>
        <begin position="6"/>
        <end position="25"/>
    </location>
</feature>
<dbReference type="RefSeq" id="WP_367778760.1">
    <property type="nucleotide sequence ID" value="NZ_JBFMIA010000003.1"/>
</dbReference>
<keyword evidence="1" id="KW-0472">Membrane</keyword>
<protein>
    <recommendedName>
        <fullName evidence="4">Coupling factor for flagellin transcription and translation</fullName>
    </recommendedName>
</protein>
<evidence type="ECO:0008006" key="4">
    <source>
        <dbReference type="Google" id="ProtNLM"/>
    </source>
</evidence>